<name>A0A7M2ZMP6_PSEAI</name>
<organism evidence="1 2">
    <name type="scientific">Pseudomonas aeruginosa</name>
    <dbReference type="NCBI Taxonomy" id="287"/>
    <lineage>
        <taxon>Bacteria</taxon>
        <taxon>Pseudomonadati</taxon>
        <taxon>Pseudomonadota</taxon>
        <taxon>Gammaproteobacteria</taxon>
        <taxon>Pseudomonadales</taxon>
        <taxon>Pseudomonadaceae</taxon>
        <taxon>Pseudomonas</taxon>
    </lineage>
</organism>
<dbReference type="RefSeq" id="WP_023109485.1">
    <property type="nucleotide sequence ID" value="NZ_CAADPO010000208.1"/>
</dbReference>
<dbReference type="AlphaFoldDB" id="A0A7M2ZMP6"/>
<dbReference type="Proteomes" id="UP000284767">
    <property type="component" value="Unassembled WGS sequence"/>
</dbReference>
<dbReference type="EMBL" id="NSNE01000037">
    <property type="protein sequence ID" value="RPM02786.1"/>
    <property type="molecule type" value="Genomic_DNA"/>
</dbReference>
<sequence>MAFVEVSKEQFFQAVGGPENIHPTPYPDCSEWKNLSTHEVVGRSEPGYKSAHGTPHRYWLTEQFANRKSIKTA</sequence>
<reference evidence="1 2" key="2">
    <citation type="submission" date="2019-01" db="EMBL/GenBank/DDBJ databases">
        <title>The Pseudomonas aeruginosa pan-genome provides new insights on its population structure, horizontal gene transfer and pathogenicity.</title>
        <authorList>
            <person name="Freschi L."/>
            <person name="Vincent A.T."/>
            <person name="Jeukens J."/>
            <person name="Emond-Rheault J.-G."/>
            <person name="Kukavica-Ibrulj I."/>
            <person name="Dupont M.-J."/>
            <person name="Charette S.J."/>
            <person name="Boyle B."/>
            <person name="Levesque R.C."/>
        </authorList>
    </citation>
    <scope>NUCLEOTIDE SEQUENCE [LARGE SCALE GENOMIC DNA]</scope>
    <source>
        <strain evidence="1 2">PA-W36</strain>
    </source>
</reference>
<evidence type="ECO:0000313" key="1">
    <source>
        <dbReference type="EMBL" id="RPM02786.1"/>
    </source>
</evidence>
<gene>
    <name evidence="1" type="ORF">IPC1295_32795</name>
</gene>
<reference evidence="1 2" key="1">
    <citation type="submission" date="2017-08" db="EMBL/GenBank/DDBJ databases">
        <authorList>
            <person name="Feschi L."/>
            <person name="Jeukens J."/>
            <person name="Emond-Rheault J.-G."/>
            <person name="Kukavica-Ibrulj I."/>
            <person name="Boyle B."/>
            <person name="Levesque R.C."/>
        </authorList>
    </citation>
    <scope>NUCLEOTIDE SEQUENCE [LARGE SCALE GENOMIC DNA]</scope>
    <source>
        <strain evidence="1 2">PA-W36</strain>
    </source>
</reference>
<comment type="caution">
    <text evidence="1">The sequence shown here is derived from an EMBL/GenBank/DDBJ whole genome shotgun (WGS) entry which is preliminary data.</text>
</comment>
<proteinExistence type="predicted"/>
<protein>
    <submittedName>
        <fullName evidence="1">Uncharacterized protein</fullName>
    </submittedName>
</protein>
<accession>A0A7M2ZMP6</accession>
<evidence type="ECO:0000313" key="2">
    <source>
        <dbReference type="Proteomes" id="UP000284767"/>
    </source>
</evidence>